<evidence type="ECO:0000313" key="11">
    <source>
        <dbReference type="Proteomes" id="UP000825935"/>
    </source>
</evidence>
<dbReference type="InterPro" id="IPR021109">
    <property type="entry name" value="Peptidase_aspartic_dom_sf"/>
</dbReference>
<evidence type="ECO:0000256" key="7">
    <source>
        <dbReference type="SAM" id="MobiDB-lite"/>
    </source>
</evidence>
<evidence type="ECO:0000256" key="1">
    <source>
        <dbReference type="ARBA" id="ARBA00007447"/>
    </source>
</evidence>
<evidence type="ECO:0000256" key="2">
    <source>
        <dbReference type="ARBA" id="ARBA00022670"/>
    </source>
</evidence>
<dbReference type="InterPro" id="IPR034161">
    <property type="entry name" value="Pepsin-like_plant"/>
</dbReference>
<feature type="domain" description="Peptidase A1" evidence="9">
    <location>
        <begin position="191"/>
        <end position="547"/>
    </location>
</feature>
<comment type="similarity">
    <text evidence="1">Belongs to the peptidase A1 family.</text>
</comment>
<evidence type="ECO:0000256" key="3">
    <source>
        <dbReference type="ARBA" id="ARBA00022750"/>
    </source>
</evidence>
<dbReference type="Gene3D" id="2.40.70.10">
    <property type="entry name" value="Acid Proteases"/>
    <property type="match status" value="2"/>
</dbReference>
<dbReference type="PANTHER" id="PTHR47967:SF46">
    <property type="entry name" value="ASPARTIC PROTEINASE NEPENTHESIN-1"/>
    <property type="match status" value="1"/>
</dbReference>
<feature type="transmembrane region" description="Helical" evidence="8">
    <location>
        <begin position="20"/>
        <end position="41"/>
    </location>
</feature>
<evidence type="ECO:0000313" key="10">
    <source>
        <dbReference type="EMBL" id="KAH7291497.1"/>
    </source>
</evidence>
<dbReference type="Pfam" id="PF14543">
    <property type="entry name" value="TAXi_N"/>
    <property type="match status" value="1"/>
</dbReference>
<dbReference type="GO" id="GO:0006508">
    <property type="term" value="P:proteolysis"/>
    <property type="evidence" value="ECO:0007669"/>
    <property type="project" value="UniProtKB-KW"/>
</dbReference>
<evidence type="ECO:0000256" key="5">
    <source>
        <dbReference type="ARBA" id="ARBA00023180"/>
    </source>
</evidence>
<dbReference type="Pfam" id="PF14541">
    <property type="entry name" value="TAXi_C"/>
    <property type="match status" value="1"/>
</dbReference>
<keyword evidence="8" id="KW-0472">Membrane</keyword>
<dbReference type="Proteomes" id="UP000825935">
    <property type="component" value="Chromosome 29"/>
</dbReference>
<dbReference type="PANTHER" id="PTHR47967">
    <property type="entry name" value="OS07G0603500 PROTEIN-RELATED"/>
    <property type="match status" value="1"/>
</dbReference>
<dbReference type="CDD" id="cd05476">
    <property type="entry name" value="pepsin_A_like_plant"/>
    <property type="match status" value="1"/>
</dbReference>
<protein>
    <recommendedName>
        <fullName evidence="9">Peptidase A1 domain-containing protein</fullName>
    </recommendedName>
</protein>
<reference evidence="10" key="1">
    <citation type="submission" date="2021-08" db="EMBL/GenBank/DDBJ databases">
        <title>WGS assembly of Ceratopteris richardii.</title>
        <authorList>
            <person name="Marchant D.B."/>
            <person name="Chen G."/>
            <person name="Jenkins J."/>
            <person name="Shu S."/>
            <person name="Leebens-Mack J."/>
            <person name="Grimwood J."/>
            <person name="Schmutz J."/>
            <person name="Soltis P."/>
            <person name="Soltis D."/>
            <person name="Chen Z.-H."/>
        </authorList>
    </citation>
    <scope>NUCLEOTIDE SEQUENCE</scope>
    <source>
        <strain evidence="10">Whitten #5841</strain>
        <tissue evidence="10">Leaf</tissue>
    </source>
</reference>
<keyword evidence="8" id="KW-0812">Transmembrane</keyword>
<sequence>MEVRGTCFHAGRNSLVLNVFRLRAVLLVAFLIAMQGAPFGAQTRKVVSGNGAGDMAYDEDGQRLFNNDDGMSRNLMGGDSVAKRDSLRLRVFRRNSMYSRARNDRSSKEEEIQDLVAMDSIRVNSFSSNLFRSRSKFSGASLSVISNPSPNLEDGGKTPSPTSELSTASRHEELWGMVVSGASFPGNVGQYFVELSVGSPPQNFLFITDTGSDLLWVPCTLCTNCGVDGSPMNGSFFSSDKSYTFSPIKCSEQECAFVPPPLIGNSSCSVKQPTSCTYSYSYSDSTHTAGVYAFDTITMKNSSGRKVKIDRVAIGCGTDNSGPSIIGLGGIIGLGRGPISFASQIGPMYGNKFSYCFTSFFDKKARSALIFGDDLQDAELVSAKQYTPFLENPKSPTLYYVGIEAVEIGAKRLPIPPMAWSIKDDGSGGTVIDSGTTLSFFVQQAYEEIVRAVDARMAAYPRASPTAGLPICYNVSGTEVPRLPQLSIFFRGGTVLKPPTKNYFLSPNRDLRCLGFLASSSLTTLGNLMQQNYHVEYDRQRNRLGFAKAHCSSV</sequence>
<accession>A0A8T2R6C1</accession>
<keyword evidence="5" id="KW-0325">Glycoprotein</keyword>
<dbReference type="FunFam" id="2.40.70.10:FF:000033">
    <property type="entry name" value="Aspartyl protease family protein"/>
    <property type="match status" value="1"/>
</dbReference>
<dbReference type="PROSITE" id="PS51767">
    <property type="entry name" value="PEPTIDASE_A1"/>
    <property type="match status" value="1"/>
</dbReference>
<comment type="caution">
    <text evidence="10">The sequence shown here is derived from an EMBL/GenBank/DDBJ whole genome shotgun (WGS) entry which is preliminary data.</text>
</comment>
<feature type="active site" evidence="6">
    <location>
        <position position="433"/>
    </location>
</feature>
<organism evidence="10 11">
    <name type="scientific">Ceratopteris richardii</name>
    <name type="common">Triangle waterfern</name>
    <dbReference type="NCBI Taxonomy" id="49495"/>
    <lineage>
        <taxon>Eukaryota</taxon>
        <taxon>Viridiplantae</taxon>
        <taxon>Streptophyta</taxon>
        <taxon>Embryophyta</taxon>
        <taxon>Tracheophyta</taxon>
        <taxon>Polypodiopsida</taxon>
        <taxon>Polypodiidae</taxon>
        <taxon>Polypodiales</taxon>
        <taxon>Pteridineae</taxon>
        <taxon>Pteridaceae</taxon>
        <taxon>Parkerioideae</taxon>
        <taxon>Ceratopteris</taxon>
    </lineage>
</organism>
<dbReference type="PRINTS" id="PR00792">
    <property type="entry name" value="PEPSIN"/>
</dbReference>
<dbReference type="AlphaFoldDB" id="A0A8T2R6C1"/>
<keyword evidence="8" id="KW-1133">Transmembrane helix</keyword>
<dbReference type="InterPro" id="IPR032799">
    <property type="entry name" value="TAXi_C"/>
</dbReference>
<dbReference type="InterPro" id="IPR001461">
    <property type="entry name" value="Aspartic_peptidase_A1"/>
</dbReference>
<evidence type="ECO:0000256" key="6">
    <source>
        <dbReference type="PIRSR" id="PIRSR601461-1"/>
    </source>
</evidence>
<keyword evidence="3" id="KW-0064">Aspartyl protease</keyword>
<dbReference type="InterPro" id="IPR051708">
    <property type="entry name" value="Plant_Aspart_Prot_A1"/>
</dbReference>
<keyword evidence="11" id="KW-1185">Reference proteome</keyword>
<dbReference type="SUPFAM" id="SSF50630">
    <property type="entry name" value="Acid proteases"/>
    <property type="match status" value="1"/>
</dbReference>
<feature type="active site" evidence="6">
    <location>
        <position position="209"/>
    </location>
</feature>
<evidence type="ECO:0000259" key="9">
    <source>
        <dbReference type="PROSITE" id="PS51767"/>
    </source>
</evidence>
<name>A0A8T2R6C1_CERRI</name>
<evidence type="ECO:0000256" key="8">
    <source>
        <dbReference type="SAM" id="Phobius"/>
    </source>
</evidence>
<proteinExistence type="inferred from homology"/>
<keyword evidence="4" id="KW-0378">Hydrolase</keyword>
<dbReference type="InterPro" id="IPR033121">
    <property type="entry name" value="PEPTIDASE_A1"/>
</dbReference>
<dbReference type="OMA" id="HEELWGM"/>
<dbReference type="InterPro" id="IPR032861">
    <property type="entry name" value="TAXi_N"/>
</dbReference>
<keyword evidence="2" id="KW-0645">Protease</keyword>
<dbReference type="EMBL" id="CM035434">
    <property type="protein sequence ID" value="KAH7291497.1"/>
    <property type="molecule type" value="Genomic_DNA"/>
</dbReference>
<dbReference type="GO" id="GO:0004190">
    <property type="term" value="F:aspartic-type endopeptidase activity"/>
    <property type="evidence" value="ECO:0007669"/>
    <property type="project" value="UniProtKB-KW"/>
</dbReference>
<dbReference type="OrthoDB" id="2747330at2759"/>
<gene>
    <name evidence="10" type="ORF">KP509_29G019400</name>
</gene>
<feature type="region of interest" description="Disordered" evidence="7">
    <location>
        <begin position="147"/>
        <end position="167"/>
    </location>
</feature>
<evidence type="ECO:0000256" key="4">
    <source>
        <dbReference type="ARBA" id="ARBA00022801"/>
    </source>
</evidence>